<dbReference type="HAMAP" id="MF_00740">
    <property type="entry name" value="Phosphopentomut"/>
    <property type="match status" value="1"/>
</dbReference>
<dbReference type="CDD" id="cd16009">
    <property type="entry name" value="PPM"/>
    <property type="match status" value="1"/>
</dbReference>
<feature type="binding site" evidence="6">
    <location>
        <position position="282"/>
    </location>
    <ligand>
        <name>Mn(2+)</name>
        <dbReference type="ChEBI" id="CHEBI:29035"/>
        <label>2</label>
    </ligand>
</feature>
<feature type="domain" description="Metalloenzyme" evidence="8">
    <location>
        <begin position="2"/>
        <end position="375"/>
    </location>
</feature>
<name>A0A1L5F6K1_CLOKL</name>
<dbReference type="FunFam" id="3.30.70.1250:FF:000001">
    <property type="entry name" value="Phosphopentomutase"/>
    <property type="match status" value="1"/>
</dbReference>
<dbReference type="Gene3D" id="3.30.70.1250">
    <property type="entry name" value="Phosphopentomutase"/>
    <property type="match status" value="1"/>
</dbReference>
<evidence type="ECO:0000313" key="10">
    <source>
        <dbReference type="Proteomes" id="UP000184604"/>
    </source>
</evidence>
<keyword evidence="2 6" id="KW-0963">Cytoplasm</keyword>
<evidence type="ECO:0000256" key="6">
    <source>
        <dbReference type="HAMAP-Rule" id="MF_00740"/>
    </source>
</evidence>
<dbReference type="Gene3D" id="3.40.720.10">
    <property type="entry name" value="Alkaline Phosphatase, subunit A"/>
    <property type="match status" value="1"/>
</dbReference>
<feature type="binding site" evidence="6">
    <location>
        <position position="323"/>
    </location>
    <ligand>
        <name>Mn(2+)</name>
        <dbReference type="ChEBI" id="CHEBI:29035"/>
        <label>1</label>
    </ligand>
</feature>
<gene>
    <name evidence="6" type="primary">deoB</name>
    <name evidence="9" type="ORF">BS101_07640</name>
</gene>
<dbReference type="PANTHER" id="PTHR21110:SF0">
    <property type="entry name" value="PHOSPHOPENTOMUTASE"/>
    <property type="match status" value="1"/>
</dbReference>
<dbReference type="GO" id="GO:0043094">
    <property type="term" value="P:metabolic compound salvage"/>
    <property type="evidence" value="ECO:0007669"/>
    <property type="project" value="UniProtKB-UniRule"/>
</dbReference>
<dbReference type="EMBL" id="CP018335">
    <property type="protein sequence ID" value="APM38624.1"/>
    <property type="molecule type" value="Genomic_DNA"/>
</dbReference>
<dbReference type="RefSeq" id="WP_073538291.1">
    <property type="nucleotide sequence ID" value="NZ_CP018335.1"/>
</dbReference>
<comment type="catalytic activity">
    <reaction evidence="6">
        <text>alpha-D-ribose 1-phosphate = D-ribose 5-phosphate</text>
        <dbReference type="Rhea" id="RHEA:18793"/>
        <dbReference type="ChEBI" id="CHEBI:57720"/>
        <dbReference type="ChEBI" id="CHEBI:78346"/>
        <dbReference type="EC" id="5.4.2.7"/>
    </reaction>
</comment>
<comment type="similarity">
    <text evidence="1 6">Belongs to the phosphopentomutase family.</text>
</comment>
<dbReference type="PIRSF" id="PIRSF001491">
    <property type="entry name" value="Ppentomutase"/>
    <property type="match status" value="1"/>
</dbReference>
<keyword evidence="4 6" id="KW-0464">Manganese</keyword>
<evidence type="ECO:0000259" key="8">
    <source>
        <dbReference type="Pfam" id="PF01676"/>
    </source>
</evidence>
<dbReference type="InterPro" id="IPR017850">
    <property type="entry name" value="Alkaline_phosphatase_core_sf"/>
</dbReference>
<dbReference type="Pfam" id="PF01676">
    <property type="entry name" value="Metalloenzyme"/>
    <property type="match status" value="1"/>
</dbReference>
<dbReference type="GO" id="GO:0000287">
    <property type="term" value="F:magnesium ion binding"/>
    <property type="evidence" value="ECO:0007669"/>
    <property type="project" value="UniProtKB-UniRule"/>
</dbReference>
<dbReference type="GO" id="GO:0005829">
    <property type="term" value="C:cytosol"/>
    <property type="evidence" value="ECO:0007669"/>
    <property type="project" value="TreeGrafter"/>
</dbReference>
<feature type="binding site" evidence="6">
    <location>
        <position position="324"/>
    </location>
    <ligand>
        <name>Mn(2+)</name>
        <dbReference type="ChEBI" id="CHEBI:29035"/>
        <label>1</label>
    </ligand>
</feature>
<organism evidence="9 10">
    <name type="scientific">Clostridium kluyveri</name>
    <dbReference type="NCBI Taxonomy" id="1534"/>
    <lineage>
        <taxon>Bacteria</taxon>
        <taxon>Bacillati</taxon>
        <taxon>Bacillota</taxon>
        <taxon>Clostridia</taxon>
        <taxon>Eubacteriales</taxon>
        <taxon>Clostridiaceae</taxon>
        <taxon>Clostridium</taxon>
    </lineage>
</organism>
<keyword evidence="5 6" id="KW-0413">Isomerase</keyword>
<comment type="pathway">
    <text evidence="6">Carbohydrate degradation; 2-deoxy-D-ribose 1-phosphate degradation; D-glyceraldehyde 3-phosphate and acetaldehyde from 2-deoxy-alpha-D-ribose 1-phosphate: step 1/2.</text>
</comment>
<reference evidence="9 10" key="1">
    <citation type="submission" date="2016-12" db="EMBL/GenBank/DDBJ databases">
        <title>Complete genome sequence of Clostridium kluyveri JZZ isolated from the pit mud of a Chinese flavor liquor-making factory.</title>
        <authorList>
            <person name="Wang Y."/>
        </authorList>
    </citation>
    <scope>NUCLEOTIDE SEQUENCE [LARGE SCALE GENOMIC DNA]</scope>
    <source>
        <strain evidence="9 10">JZZ</strain>
    </source>
</reference>
<dbReference type="GO" id="GO:0008973">
    <property type="term" value="F:phosphopentomutase activity"/>
    <property type="evidence" value="ECO:0007669"/>
    <property type="project" value="UniProtKB-UniRule"/>
</dbReference>
<dbReference type="Proteomes" id="UP000184604">
    <property type="component" value="Chromosome"/>
</dbReference>
<comment type="subcellular location">
    <subcellularLocation>
        <location evidence="6">Cytoplasm</location>
    </subcellularLocation>
</comment>
<feature type="binding site" evidence="6">
    <location>
        <position position="10"/>
    </location>
    <ligand>
        <name>Mn(2+)</name>
        <dbReference type="ChEBI" id="CHEBI:29035"/>
        <label>1</label>
    </ligand>
</feature>
<evidence type="ECO:0000256" key="2">
    <source>
        <dbReference type="ARBA" id="ARBA00022490"/>
    </source>
</evidence>
<dbReference type="InterPro" id="IPR006124">
    <property type="entry name" value="Metalloenzyme"/>
</dbReference>
<comment type="cofactor">
    <cofactor evidence="6">
        <name>Mn(2+)</name>
        <dbReference type="ChEBI" id="CHEBI:29035"/>
    </cofactor>
    <text evidence="6">Binds 2 manganese ions.</text>
</comment>
<protein>
    <recommendedName>
        <fullName evidence="6 7">Phosphopentomutase</fullName>
        <ecNumber evidence="6 7">5.4.2.7</ecNumber>
    </recommendedName>
    <alternativeName>
        <fullName evidence="6">Phosphodeoxyribomutase</fullName>
    </alternativeName>
</protein>
<evidence type="ECO:0000256" key="1">
    <source>
        <dbReference type="ARBA" id="ARBA00010373"/>
    </source>
</evidence>
<evidence type="ECO:0000313" key="9">
    <source>
        <dbReference type="EMBL" id="APM38624.1"/>
    </source>
</evidence>
<dbReference type="NCBIfam" id="TIGR01696">
    <property type="entry name" value="deoB"/>
    <property type="match status" value="1"/>
</dbReference>
<sequence>MKRVILIVFDSVGIGELPDAEEYGDVGSNTLGNISKAVGRLEIPTLYKLGIGNIQGVKNLSGCEKPIGNFGKCAELSKGKDTVTGHWEMAGIVLKIPLNTYPQGFPEDIIEEFQVKIGRKVLGNKVASGTEIINELGKEHVDTGYPIVYTSADSVFQVAAHEKVIPLEELYKICKIAREMLLGDRTVGRVIARPFIYDKGKYVRTSNRKDFALDPPGKTMLDYIKEAGLDVMAVGKIEDIYNKRGITEAVHIKNNMDGIDKTLGYMKKNKQGLIFTNLVDFDMLYGHRNDVEGYAKALVEADKRIPEIISNMNERDVLIITADHGCDPTTKSTDHSREYIPVLVYGKNLKACVDIGIRKSYSDIGKTILELLDIKNDLQGISFKDLIDK</sequence>
<dbReference type="GO" id="GO:0009117">
    <property type="term" value="P:nucleotide metabolic process"/>
    <property type="evidence" value="ECO:0007669"/>
    <property type="project" value="UniProtKB-UniRule"/>
</dbReference>
<comment type="function">
    <text evidence="6">Isomerase that catalyzes the conversion of deoxy-ribose 1-phosphate (dRib-1-P) and ribose 1-phosphate (Rib-1-P) to deoxy-ribose 5-phosphate (dRib-5-P) and ribose 5-phosphate (Rib-5-P), respectively.</text>
</comment>
<dbReference type="SUPFAM" id="SSF53649">
    <property type="entry name" value="Alkaline phosphatase-like"/>
    <property type="match status" value="1"/>
</dbReference>
<keyword evidence="3 6" id="KW-0479">Metal-binding</keyword>
<evidence type="ECO:0000256" key="5">
    <source>
        <dbReference type="ARBA" id="ARBA00023235"/>
    </source>
</evidence>
<evidence type="ECO:0000256" key="3">
    <source>
        <dbReference type="ARBA" id="ARBA00022723"/>
    </source>
</evidence>
<dbReference type="SUPFAM" id="SSF143856">
    <property type="entry name" value="DeoB insert domain-like"/>
    <property type="match status" value="1"/>
</dbReference>
<dbReference type="InterPro" id="IPR010045">
    <property type="entry name" value="DeoB"/>
</dbReference>
<proteinExistence type="inferred from homology"/>
<dbReference type="InterPro" id="IPR024052">
    <property type="entry name" value="Phosphopentomutase_DeoB_cap_sf"/>
</dbReference>
<feature type="binding site" evidence="6">
    <location>
        <position position="287"/>
    </location>
    <ligand>
        <name>Mn(2+)</name>
        <dbReference type="ChEBI" id="CHEBI:29035"/>
        <label>2</label>
    </ligand>
</feature>
<evidence type="ECO:0000256" key="7">
    <source>
        <dbReference type="NCBIfam" id="TIGR01696"/>
    </source>
</evidence>
<dbReference type="AlphaFoldDB" id="A0A1L5F6K1"/>
<evidence type="ECO:0000256" key="4">
    <source>
        <dbReference type="ARBA" id="ARBA00023211"/>
    </source>
</evidence>
<dbReference type="GO" id="GO:0006015">
    <property type="term" value="P:5-phosphoribose 1-diphosphate biosynthetic process"/>
    <property type="evidence" value="ECO:0007669"/>
    <property type="project" value="UniProtKB-UniPathway"/>
</dbReference>
<feature type="binding site" evidence="6">
    <location>
        <position position="335"/>
    </location>
    <ligand>
        <name>Mn(2+)</name>
        <dbReference type="ChEBI" id="CHEBI:29035"/>
        <label>2</label>
    </ligand>
</feature>
<dbReference type="PANTHER" id="PTHR21110">
    <property type="entry name" value="PHOSPHOPENTOMUTASE"/>
    <property type="match status" value="1"/>
</dbReference>
<dbReference type="UniPathway" id="UPA00087">
    <property type="reaction ID" value="UER00173"/>
</dbReference>
<dbReference type="GO" id="GO:0030145">
    <property type="term" value="F:manganese ion binding"/>
    <property type="evidence" value="ECO:0007669"/>
    <property type="project" value="UniProtKB-UniRule"/>
</dbReference>
<comment type="catalytic activity">
    <reaction evidence="6">
        <text>2-deoxy-alpha-D-ribose 1-phosphate = 2-deoxy-D-ribose 5-phosphate</text>
        <dbReference type="Rhea" id="RHEA:27658"/>
        <dbReference type="ChEBI" id="CHEBI:57259"/>
        <dbReference type="ChEBI" id="CHEBI:62877"/>
        <dbReference type="EC" id="5.4.2.7"/>
    </reaction>
</comment>
<dbReference type="GO" id="GO:0006018">
    <property type="term" value="P:2-deoxyribose 1-phosphate catabolic process"/>
    <property type="evidence" value="ECO:0007669"/>
    <property type="project" value="UniProtKB-UniRule"/>
</dbReference>
<dbReference type="NCBIfam" id="NF003766">
    <property type="entry name" value="PRK05362.1"/>
    <property type="match status" value="1"/>
</dbReference>
<dbReference type="EC" id="5.4.2.7" evidence="6 7"/>
<accession>A0A1L5F6K1</accession>
<dbReference type="OrthoDB" id="9769930at2"/>